<protein>
    <submittedName>
        <fullName evidence="2">Uncharacterized protein</fullName>
    </submittedName>
</protein>
<evidence type="ECO:0000313" key="2">
    <source>
        <dbReference type="EMBL" id="QDU54475.1"/>
    </source>
</evidence>
<feature type="signal peptide" evidence="1">
    <location>
        <begin position="1"/>
        <end position="21"/>
    </location>
</feature>
<evidence type="ECO:0000256" key="1">
    <source>
        <dbReference type="SAM" id="SignalP"/>
    </source>
</evidence>
<sequence length="195" mass="21427" precursor="true">MQAQRLWFVAILVCLAAVADAQSLEMLQSEVVSPMAAEAVEKPAASRAIYGKPIGTLGIDISLPDGELPPDEAAALENNLVLVGNVPRPWPTQVYRWQAAATRHNPLYFEEINAERYGYGCHWTLQPAVSTAHFFGTLPALPYLMAANCPGECQYTLGHYRPGSCAPRRRHWWPCDPWGAASEAGNLAWMILVLP</sequence>
<accession>A0A518AIB3</accession>
<dbReference type="OrthoDB" id="288935at2"/>
<dbReference type="AlphaFoldDB" id="A0A518AIB3"/>
<feature type="chain" id="PRO_5022139986" evidence="1">
    <location>
        <begin position="22"/>
        <end position="195"/>
    </location>
</feature>
<reference evidence="2 3" key="1">
    <citation type="submission" date="2019-02" db="EMBL/GenBank/DDBJ databases">
        <title>Deep-cultivation of Planctomycetes and their phenomic and genomic characterization uncovers novel biology.</title>
        <authorList>
            <person name="Wiegand S."/>
            <person name="Jogler M."/>
            <person name="Boedeker C."/>
            <person name="Pinto D."/>
            <person name="Vollmers J."/>
            <person name="Rivas-Marin E."/>
            <person name="Kohn T."/>
            <person name="Peeters S.H."/>
            <person name="Heuer A."/>
            <person name="Rast P."/>
            <person name="Oberbeckmann S."/>
            <person name="Bunk B."/>
            <person name="Jeske O."/>
            <person name="Meyerdierks A."/>
            <person name="Storesund J.E."/>
            <person name="Kallscheuer N."/>
            <person name="Luecker S."/>
            <person name="Lage O.M."/>
            <person name="Pohl T."/>
            <person name="Merkel B.J."/>
            <person name="Hornburger P."/>
            <person name="Mueller R.-W."/>
            <person name="Bruemmer F."/>
            <person name="Labrenz M."/>
            <person name="Spormann A.M."/>
            <person name="Op den Camp H."/>
            <person name="Overmann J."/>
            <person name="Amann R."/>
            <person name="Jetten M.S.M."/>
            <person name="Mascher T."/>
            <person name="Medema M.H."/>
            <person name="Devos D.P."/>
            <person name="Kaster A.-K."/>
            <person name="Ovreas L."/>
            <person name="Rohde M."/>
            <person name="Galperin M.Y."/>
            <person name="Jogler C."/>
        </authorList>
    </citation>
    <scope>NUCLEOTIDE SEQUENCE [LARGE SCALE GENOMIC DNA]</scope>
    <source>
        <strain evidence="2 3">Pan181</strain>
    </source>
</reference>
<evidence type="ECO:0000313" key="3">
    <source>
        <dbReference type="Proteomes" id="UP000315750"/>
    </source>
</evidence>
<name>A0A518AIB3_9BACT</name>
<organism evidence="2 3">
    <name type="scientific">Aeoliella mucimassa</name>
    <dbReference type="NCBI Taxonomy" id="2527972"/>
    <lineage>
        <taxon>Bacteria</taxon>
        <taxon>Pseudomonadati</taxon>
        <taxon>Planctomycetota</taxon>
        <taxon>Planctomycetia</taxon>
        <taxon>Pirellulales</taxon>
        <taxon>Lacipirellulaceae</taxon>
        <taxon>Aeoliella</taxon>
    </lineage>
</organism>
<dbReference type="RefSeq" id="WP_145245451.1">
    <property type="nucleotide sequence ID" value="NZ_CP036278.1"/>
</dbReference>
<dbReference type="Proteomes" id="UP000315750">
    <property type="component" value="Chromosome"/>
</dbReference>
<keyword evidence="3" id="KW-1185">Reference proteome</keyword>
<proteinExistence type="predicted"/>
<dbReference type="EMBL" id="CP036278">
    <property type="protein sequence ID" value="QDU54475.1"/>
    <property type="molecule type" value="Genomic_DNA"/>
</dbReference>
<dbReference type="KEGG" id="amuc:Pan181_06570"/>
<keyword evidence="1" id="KW-0732">Signal</keyword>
<gene>
    <name evidence="2" type="ORF">Pan181_06570</name>
</gene>